<evidence type="ECO:0000313" key="2">
    <source>
        <dbReference type="EMBL" id="SHH00318.1"/>
    </source>
</evidence>
<name>A0A1M5PF31_9FIRM</name>
<dbReference type="Pfam" id="PF11823">
    <property type="entry name" value="Se_S_carrier"/>
    <property type="match status" value="1"/>
</dbReference>
<organism evidence="2 3">
    <name type="scientific">Thermosyntropha lipolytica DSM 11003</name>
    <dbReference type="NCBI Taxonomy" id="1123382"/>
    <lineage>
        <taxon>Bacteria</taxon>
        <taxon>Bacillati</taxon>
        <taxon>Bacillota</taxon>
        <taxon>Clostridia</taxon>
        <taxon>Eubacteriales</taxon>
        <taxon>Syntrophomonadaceae</taxon>
        <taxon>Thermosyntropha</taxon>
    </lineage>
</organism>
<dbReference type="OrthoDB" id="3192849at2"/>
<dbReference type="Proteomes" id="UP000242329">
    <property type="component" value="Unassembled WGS sequence"/>
</dbReference>
<feature type="domain" description="Putative Se/S carrier protein-like" evidence="1">
    <location>
        <begin position="11"/>
        <end position="77"/>
    </location>
</feature>
<gene>
    <name evidence="2" type="ORF">SAMN02745221_01455</name>
</gene>
<reference evidence="3" key="1">
    <citation type="submission" date="2016-11" db="EMBL/GenBank/DDBJ databases">
        <authorList>
            <person name="Varghese N."/>
            <person name="Submissions S."/>
        </authorList>
    </citation>
    <scope>NUCLEOTIDE SEQUENCE [LARGE SCALE GENOMIC DNA]</scope>
    <source>
        <strain evidence="3">DSM 11003</strain>
    </source>
</reference>
<evidence type="ECO:0000313" key="3">
    <source>
        <dbReference type="Proteomes" id="UP000242329"/>
    </source>
</evidence>
<keyword evidence="3" id="KW-1185">Reference proteome</keyword>
<dbReference type="EMBL" id="FQWY01000022">
    <property type="protein sequence ID" value="SHH00318.1"/>
    <property type="molecule type" value="Genomic_DNA"/>
</dbReference>
<dbReference type="InterPro" id="IPR021778">
    <property type="entry name" value="Se/S_carrier-like"/>
</dbReference>
<dbReference type="STRING" id="1123382.SAMN02745221_01455"/>
<protein>
    <recommendedName>
        <fullName evidence="1">Putative Se/S carrier protein-like domain-containing protein</fullName>
    </recommendedName>
</protein>
<accession>A0A1M5PF31</accession>
<dbReference type="AlphaFoldDB" id="A0A1M5PF31"/>
<sequence length="94" mass="10622">MSNLIKAEKYALFTFNTTSHALKAEKVLKALGAEFLIVPTLREISSSCGLSVKLSWENIEKYYNDLLENKVPVEGVFRVEKEGKKNNITKIEMA</sequence>
<proteinExistence type="predicted"/>
<dbReference type="RefSeq" id="WP_073092176.1">
    <property type="nucleotide sequence ID" value="NZ_FQWY01000022.1"/>
</dbReference>
<evidence type="ECO:0000259" key="1">
    <source>
        <dbReference type="Pfam" id="PF11823"/>
    </source>
</evidence>